<accession>D2QW67</accession>
<dbReference type="AlphaFoldDB" id="D2QW67"/>
<dbReference type="OrthoDB" id="8374021at2"/>
<gene>
    <name evidence="2" type="ordered locus">Psta_1264</name>
</gene>
<feature type="compositionally biased region" description="Polar residues" evidence="1">
    <location>
        <begin position="102"/>
        <end position="111"/>
    </location>
</feature>
<evidence type="ECO:0000313" key="2">
    <source>
        <dbReference type="EMBL" id="ADB15942.1"/>
    </source>
</evidence>
<evidence type="ECO:0008006" key="4">
    <source>
        <dbReference type="Google" id="ProtNLM"/>
    </source>
</evidence>
<name>D2QW67_PIRSD</name>
<protein>
    <recommendedName>
        <fullName evidence="4">Zinc-finger domain-containing protein</fullName>
    </recommendedName>
</protein>
<sequence length="111" mass="12552">MDCSKFYEKIDELREKKLSRWEWISMRLHWLICGDCRRYLAQYLKTIAIAHGLAAAELPAAKLADPIVEQIAREMTQAVRSGDAPQDPAFDPASDREEDSDQSGSEGPQLT</sequence>
<evidence type="ECO:0000256" key="1">
    <source>
        <dbReference type="SAM" id="MobiDB-lite"/>
    </source>
</evidence>
<dbReference type="KEGG" id="psl:Psta_1264"/>
<reference evidence="2 3" key="1">
    <citation type="journal article" date="2009" name="Stand. Genomic Sci.">
        <title>Complete genome sequence of Pirellula staleyi type strain (ATCC 27377).</title>
        <authorList>
            <person name="Clum A."/>
            <person name="Tindall B.J."/>
            <person name="Sikorski J."/>
            <person name="Ivanova N."/>
            <person name="Mavrommatis K."/>
            <person name="Lucas S."/>
            <person name="Glavina del Rio T."/>
            <person name="Nolan M."/>
            <person name="Chen F."/>
            <person name="Tice H."/>
            <person name="Pitluck S."/>
            <person name="Cheng J.F."/>
            <person name="Chertkov O."/>
            <person name="Brettin T."/>
            <person name="Han C."/>
            <person name="Detter J.C."/>
            <person name="Kuske C."/>
            <person name="Bruce D."/>
            <person name="Goodwin L."/>
            <person name="Ovchinikova G."/>
            <person name="Pati A."/>
            <person name="Mikhailova N."/>
            <person name="Chen A."/>
            <person name="Palaniappan K."/>
            <person name="Land M."/>
            <person name="Hauser L."/>
            <person name="Chang Y.J."/>
            <person name="Jeffries C.D."/>
            <person name="Chain P."/>
            <person name="Rohde M."/>
            <person name="Goker M."/>
            <person name="Bristow J."/>
            <person name="Eisen J.A."/>
            <person name="Markowitz V."/>
            <person name="Hugenholtz P."/>
            <person name="Kyrpides N.C."/>
            <person name="Klenk H.P."/>
            <person name="Lapidus A."/>
        </authorList>
    </citation>
    <scope>NUCLEOTIDE SEQUENCE [LARGE SCALE GENOMIC DNA]</scope>
    <source>
        <strain evidence="3">ATCC 27377 / DSM 6068 / ICPB 4128</strain>
    </source>
</reference>
<dbReference type="HOGENOM" id="CLU_2156004_0_0_0"/>
<proteinExistence type="predicted"/>
<dbReference type="EMBL" id="CP001848">
    <property type="protein sequence ID" value="ADB15942.1"/>
    <property type="molecule type" value="Genomic_DNA"/>
</dbReference>
<organism evidence="2 3">
    <name type="scientific">Pirellula staleyi (strain ATCC 27377 / DSM 6068 / ICPB 4128)</name>
    <name type="common">Pirella staleyi</name>
    <dbReference type="NCBI Taxonomy" id="530564"/>
    <lineage>
        <taxon>Bacteria</taxon>
        <taxon>Pseudomonadati</taxon>
        <taxon>Planctomycetota</taxon>
        <taxon>Planctomycetia</taxon>
        <taxon>Pirellulales</taxon>
        <taxon>Pirellulaceae</taxon>
        <taxon>Pirellula</taxon>
    </lineage>
</organism>
<dbReference type="Proteomes" id="UP000001887">
    <property type="component" value="Chromosome"/>
</dbReference>
<keyword evidence="3" id="KW-1185">Reference proteome</keyword>
<evidence type="ECO:0000313" key="3">
    <source>
        <dbReference type="Proteomes" id="UP000001887"/>
    </source>
</evidence>
<feature type="region of interest" description="Disordered" evidence="1">
    <location>
        <begin position="74"/>
        <end position="111"/>
    </location>
</feature>